<dbReference type="Proteomes" id="UP001576780">
    <property type="component" value="Unassembled WGS sequence"/>
</dbReference>
<proteinExistence type="predicted"/>
<keyword evidence="1" id="KW-1133">Transmembrane helix</keyword>
<organism evidence="2 3">
    <name type="scientific">Floridaenema evergladense BLCC-F167</name>
    <dbReference type="NCBI Taxonomy" id="3153639"/>
    <lineage>
        <taxon>Bacteria</taxon>
        <taxon>Bacillati</taxon>
        <taxon>Cyanobacteriota</taxon>
        <taxon>Cyanophyceae</taxon>
        <taxon>Oscillatoriophycideae</taxon>
        <taxon>Aerosakkonematales</taxon>
        <taxon>Aerosakkonemataceae</taxon>
        <taxon>Floridanema</taxon>
        <taxon>Floridanema evergladense</taxon>
    </lineage>
</organism>
<name>A0ABV4WEG9_9CYAN</name>
<dbReference type="EMBL" id="JBHFNT010000023">
    <property type="protein sequence ID" value="MFB2833267.1"/>
    <property type="molecule type" value="Genomic_DNA"/>
</dbReference>
<gene>
    <name evidence="2" type="ORF">ACE1CA_01900</name>
</gene>
<reference evidence="2 3" key="1">
    <citation type="submission" date="2024-09" db="EMBL/GenBank/DDBJ databases">
        <title>Floridaenema gen nov. (Aerosakkonemataceae, Aerosakkonematales ord. nov., Cyanobacteria) from benthic tropical and subtropical fresh waters, with the description of four new species.</title>
        <authorList>
            <person name="Moretto J.A."/>
            <person name="Berthold D.E."/>
            <person name="Lefler F.W."/>
            <person name="Huang I.-S."/>
            <person name="Laughinghouse H. IV."/>
        </authorList>
    </citation>
    <scope>NUCLEOTIDE SEQUENCE [LARGE SCALE GENOMIC DNA]</scope>
    <source>
        <strain evidence="2 3">BLCC-F167</strain>
    </source>
</reference>
<sequence length="91" mass="10677">MQDKLENRLQNRLPTWVKEISWSWTFVIFLAVILWGGSMILAVYNDSEKARLTRNNLQLVKDNRQLREDNKKLAALEKCLNSSGFQLQPKD</sequence>
<dbReference type="RefSeq" id="WP_413275733.1">
    <property type="nucleotide sequence ID" value="NZ_JBHFNT010000023.1"/>
</dbReference>
<evidence type="ECO:0000313" key="3">
    <source>
        <dbReference type="Proteomes" id="UP001576780"/>
    </source>
</evidence>
<accession>A0ABV4WEG9</accession>
<evidence type="ECO:0000256" key="1">
    <source>
        <dbReference type="SAM" id="Phobius"/>
    </source>
</evidence>
<evidence type="ECO:0000313" key="2">
    <source>
        <dbReference type="EMBL" id="MFB2833267.1"/>
    </source>
</evidence>
<comment type="caution">
    <text evidence="2">The sequence shown here is derived from an EMBL/GenBank/DDBJ whole genome shotgun (WGS) entry which is preliminary data.</text>
</comment>
<keyword evidence="3" id="KW-1185">Reference proteome</keyword>
<protein>
    <submittedName>
        <fullName evidence="2">Uncharacterized protein</fullName>
    </submittedName>
</protein>
<feature type="transmembrane region" description="Helical" evidence="1">
    <location>
        <begin position="20"/>
        <end position="44"/>
    </location>
</feature>
<keyword evidence="1" id="KW-0812">Transmembrane</keyword>
<keyword evidence="1" id="KW-0472">Membrane</keyword>